<feature type="compositionally biased region" description="Low complexity" evidence="1">
    <location>
        <begin position="259"/>
        <end position="269"/>
    </location>
</feature>
<feature type="compositionally biased region" description="Low complexity" evidence="1">
    <location>
        <begin position="197"/>
        <end position="206"/>
    </location>
</feature>
<proteinExistence type="predicted"/>
<evidence type="ECO:0000313" key="2">
    <source>
        <dbReference type="EMBL" id="KAA6400185.1"/>
    </source>
</evidence>
<feature type="region of interest" description="Disordered" evidence="1">
    <location>
        <begin position="255"/>
        <end position="298"/>
    </location>
</feature>
<gene>
    <name evidence="2" type="ORF">EZS28_004285</name>
</gene>
<dbReference type="AlphaFoldDB" id="A0A5J4X0Q3"/>
<dbReference type="EMBL" id="SNRW01000605">
    <property type="protein sequence ID" value="KAA6400185.1"/>
    <property type="molecule type" value="Genomic_DNA"/>
</dbReference>
<protein>
    <submittedName>
        <fullName evidence="2">Uncharacterized protein</fullName>
    </submittedName>
</protein>
<reference evidence="2 3" key="1">
    <citation type="submission" date="2019-03" db="EMBL/GenBank/DDBJ databases">
        <title>Single cell metagenomics reveals metabolic interactions within the superorganism composed of flagellate Streblomastix strix and complex community of Bacteroidetes bacteria on its surface.</title>
        <authorList>
            <person name="Treitli S.C."/>
            <person name="Kolisko M."/>
            <person name="Husnik F."/>
            <person name="Keeling P."/>
            <person name="Hampl V."/>
        </authorList>
    </citation>
    <scope>NUCLEOTIDE SEQUENCE [LARGE SCALE GENOMIC DNA]</scope>
    <source>
        <strain evidence="2">ST1C</strain>
    </source>
</reference>
<comment type="caution">
    <text evidence="2">The sequence shown here is derived from an EMBL/GenBank/DDBJ whole genome shotgun (WGS) entry which is preliminary data.</text>
</comment>
<feature type="region of interest" description="Disordered" evidence="1">
    <location>
        <begin position="188"/>
        <end position="229"/>
    </location>
</feature>
<sequence>MTRALMDTMEQENLLKKQPSPVIRPGNNNQMLRSQRALAWTEGAHLASVDTLLTRIVGFTRELDQELKKLTAQQVIDLIRSTPEIMPPEWAQDIARNTTSETQQTTFLQQLSQLQLQSLNPYAPLNSFYNQIPQHQMQGQQPLQYHFQCTRQPMQYPIQPTQFPFIPPLNPFLLTMNPPQTHIIEHRLPSNENVREQQSSSQLSQQMDQAATQTVERPRQNATSIRSVPNMLIPPIPAYQQQQTSRIPLLPYTTERNQQQRQSQRSMSSTHKRADESEDDDFLDEISPGMTMPHLPPHLSDIESAQRIWQNRGYYLV</sequence>
<name>A0A5J4X0Q3_9EUKA</name>
<accession>A0A5J4X0Q3</accession>
<dbReference type="Proteomes" id="UP000324800">
    <property type="component" value="Unassembled WGS sequence"/>
</dbReference>
<evidence type="ECO:0000256" key="1">
    <source>
        <dbReference type="SAM" id="MobiDB-lite"/>
    </source>
</evidence>
<organism evidence="2 3">
    <name type="scientific">Streblomastix strix</name>
    <dbReference type="NCBI Taxonomy" id="222440"/>
    <lineage>
        <taxon>Eukaryota</taxon>
        <taxon>Metamonada</taxon>
        <taxon>Preaxostyla</taxon>
        <taxon>Oxymonadida</taxon>
        <taxon>Streblomastigidae</taxon>
        <taxon>Streblomastix</taxon>
    </lineage>
</organism>
<evidence type="ECO:0000313" key="3">
    <source>
        <dbReference type="Proteomes" id="UP000324800"/>
    </source>
</evidence>
<feature type="compositionally biased region" description="Polar residues" evidence="1">
    <location>
        <begin position="207"/>
        <end position="227"/>
    </location>
</feature>